<proteinExistence type="predicted"/>
<gene>
    <name evidence="7" type="primary">su(Hw)_5</name>
    <name evidence="7" type="ORF">c0_g1_i1</name>
</gene>
<dbReference type="EMBL" id="GDHF01032001">
    <property type="protein sequence ID" value="JAI20313.1"/>
    <property type="molecule type" value="Transcribed_RNA"/>
</dbReference>
<dbReference type="PANTHER" id="PTHR24379">
    <property type="entry name" value="KRAB AND ZINC FINGER DOMAIN-CONTAINING"/>
    <property type="match status" value="1"/>
</dbReference>
<keyword evidence="1" id="KW-0479">Metal-binding</keyword>
<evidence type="ECO:0000256" key="4">
    <source>
        <dbReference type="ARBA" id="ARBA00022833"/>
    </source>
</evidence>
<evidence type="ECO:0000259" key="6">
    <source>
        <dbReference type="PROSITE" id="PS50157"/>
    </source>
</evidence>
<dbReference type="SUPFAM" id="SSF57667">
    <property type="entry name" value="beta-beta-alpha zinc fingers"/>
    <property type="match status" value="2"/>
</dbReference>
<feature type="domain" description="C2H2-type" evidence="6">
    <location>
        <begin position="380"/>
        <end position="402"/>
    </location>
</feature>
<evidence type="ECO:0000313" key="7">
    <source>
        <dbReference type="EMBL" id="JAI20313.1"/>
    </source>
</evidence>
<evidence type="ECO:0000256" key="3">
    <source>
        <dbReference type="ARBA" id="ARBA00022771"/>
    </source>
</evidence>
<feature type="domain" description="C2H2-type" evidence="6">
    <location>
        <begin position="324"/>
        <end position="351"/>
    </location>
</feature>
<keyword evidence="3 5" id="KW-0863">Zinc-finger</keyword>
<feature type="non-terminal residue" evidence="7">
    <location>
        <position position="1"/>
    </location>
</feature>
<dbReference type="OrthoDB" id="7905222at2759"/>
<dbReference type="PROSITE" id="PS00028">
    <property type="entry name" value="ZINC_FINGER_C2H2_1"/>
    <property type="match status" value="6"/>
</dbReference>
<dbReference type="PANTHER" id="PTHR24379:SF121">
    <property type="entry name" value="C2H2-TYPE DOMAIN-CONTAINING PROTEIN"/>
    <property type="match status" value="1"/>
</dbReference>
<dbReference type="AlphaFoldDB" id="A0A0K8U1C4"/>
<dbReference type="PROSITE" id="PS50157">
    <property type="entry name" value="ZINC_FINGER_C2H2_2"/>
    <property type="match status" value="5"/>
</dbReference>
<dbReference type="SMART" id="SM00355">
    <property type="entry name" value="ZnF_C2H2"/>
    <property type="match status" value="6"/>
</dbReference>
<dbReference type="InterPro" id="IPR013087">
    <property type="entry name" value="Znf_C2H2_type"/>
</dbReference>
<dbReference type="Pfam" id="PF00096">
    <property type="entry name" value="zf-C2H2"/>
    <property type="match status" value="2"/>
</dbReference>
<feature type="domain" description="C2H2-type" evidence="6">
    <location>
        <begin position="240"/>
        <end position="268"/>
    </location>
</feature>
<feature type="domain" description="C2H2-type" evidence="6">
    <location>
        <begin position="352"/>
        <end position="379"/>
    </location>
</feature>
<sequence length="418" mass="48650">SLLYIAWYEIHYLPLIVLSSFTNMRCYSGDDFEISISQIQRVEKCCICQEHSSSFTIVEKSYIGTPPISTSDLLLQCFDSLDKCRLVLGEQPSNNFICDSCEKLLIEFYDAVKTVSIRRNKFLDRVKDKNKATDEIEYFVIIESTKNDAISPHPTTNRVIEHEPNSYPSEDEFVKIIDSDDEHLTLSISEDEFVKVNQPAEEFKDEWSSDCSINTDAQENPGQMRNALITIERMPKTTLRFCWRCDKNFPSDDAFETHLKVAHTKSKKTVYSCHQCQKNFTSEDEHNTHISKFHYTDQSRCEICGALFDSSVLLNSHKIAHKQLKCSICSQMMLTQKMLQRHMLVHRMDKKHQCSECGNKYISKTFLQKHMLVHKYSRSFVCQVCDFQFRTAWNLKRHQKLHCLGDISRKLGDIKAHT</sequence>
<dbReference type="Gene3D" id="3.30.160.60">
    <property type="entry name" value="Classic Zinc Finger"/>
    <property type="match status" value="3"/>
</dbReference>
<feature type="domain" description="C2H2-type" evidence="6">
    <location>
        <begin position="271"/>
        <end position="299"/>
    </location>
</feature>
<evidence type="ECO:0000256" key="2">
    <source>
        <dbReference type="ARBA" id="ARBA00022737"/>
    </source>
</evidence>
<accession>A0A0K8U1C4</accession>
<reference evidence="7" key="1">
    <citation type="submission" date="2015-06" db="EMBL/GenBank/DDBJ databases">
        <authorList>
            <person name="Hoefler B.C."/>
            <person name="Straight P.D."/>
        </authorList>
    </citation>
    <scope>NUCLEOTIDE SEQUENCE</scope>
</reference>
<keyword evidence="2" id="KW-0677">Repeat</keyword>
<name>A0A0K8U1C4_BACLA</name>
<evidence type="ECO:0000256" key="5">
    <source>
        <dbReference type="PROSITE-ProRule" id="PRU00042"/>
    </source>
</evidence>
<keyword evidence="4" id="KW-0862">Zinc</keyword>
<organism evidence="7">
    <name type="scientific">Bactrocera latifrons</name>
    <name type="common">Malaysian fruit fly</name>
    <name type="synonym">Chaetodacus latifrons</name>
    <dbReference type="NCBI Taxonomy" id="174628"/>
    <lineage>
        <taxon>Eukaryota</taxon>
        <taxon>Metazoa</taxon>
        <taxon>Ecdysozoa</taxon>
        <taxon>Arthropoda</taxon>
        <taxon>Hexapoda</taxon>
        <taxon>Insecta</taxon>
        <taxon>Pterygota</taxon>
        <taxon>Neoptera</taxon>
        <taxon>Endopterygota</taxon>
        <taxon>Diptera</taxon>
        <taxon>Brachycera</taxon>
        <taxon>Muscomorpha</taxon>
        <taxon>Tephritoidea</taxon>
        <taxon>Tephritidae</taxon>
        <taxon>Bactrocera</taxon>
        <taxon>Bactrocera</taxon>
    </lineage>
</organism>
<dbReference type="GO" id="GO:0008270">
    <property type="term" value="F:zinc ion binding"/>
    <property type="evidence" value="ECO:0007669"/>
    <property type="project" value="UniProtKB-KW"/>
</dbReference>
<evidence type="ECO:0000256" key="1">
    <source>
        <dbReference type="ARBA" id="ARBA00022723"/>
    </source>
</evidence>
<dbReference type="InterPro" id="IPR036236">
    <property type="entry name" value="Znf_C2H2_sf"/>
</dbReference>
<protein>
    <submittedName>
        <fullName evidence="7">Protein suppressor of hairy wing</fullName>
    </submittedName>
</protein>